<dbReference type="AlphaFoldDB" id="A0AAV9YZN8"/>
<dbReference type="Proteomes" id="UP001362999">
    <property type="component" value="Unassembled WGS sequence"/>
</dbReference>
<evidence type="ECO:0000313" key="1">
    <source>
        <dbReference type="EMBL" id="KAK6966536.1"/>
    </source>
</evidence>
<organism evidence="1 2">
    <name type="scientific">Favolaschia claudopus</name>
    <dbReference type="NCBI Taxonomy" id="2862362"/>
    <lineage>
        <taxon>Eukaryota</taxon>
        <taxon>Fungi</taxon>
        <taxon>Dikarya</taxon>
        <taxon>Basidiomycota</taxon>
        <taxon>Agaricomycotina</taxon>
        <taxon>Agaricomycetes</taxon>
        <taxon>Agaricomycetidae</taxon>
        <taxon>Agaricales</taxon>
        <taxon>Marasmiineae</taxon>
        <taxon>Mycenaceae</taxon>
        <taxon>Favolaschia</taxon>
    </lineage>
</organism>
<proteinExistence type="predicted"/>
<feature type="non-terminal residue" evidence="1">
    <location>
        <position position="1"/>
    </location>
</feature>
<protein>
    <recommendedName>
        <fullName evidence="3">DEAD/DEAH box helicase domain-containing protein</fullName>
    </recommendedName>
</protein>
<dbReference type="EMBL" id="JAWWNJ010000266">
    <property type="protein sequence ID" value="KAK6966536.1"/>
    <property type="molecule type" value="Genomic_DNA"/>
</dbReference>
<accession>A0AAV9YZN8</accession>
<evidence type="ECO:0000313" key="2">
    <source>
        <dbReference type="Proteomes" id="UP001362999"/>
    </source>
</evidence>
<name>A0AAV9YZN8_9AGAR</name>
<keyword evidence="2" id="KW-1185">Reference proteome</keyword>
<comment type="caution">
    <text evidence="1">The sequence shown here is derived from an EMBL/GenBank/DDBJ whole genome shotgun (WGS) entry which is preliminary data.</text>
</comment>
<sequence length="93" mass="10507">NMVKGMHTVLDVPTDSGKTLAFWWPLLYYWFPGNDLPSTQKNILGADNFRPATNEHATLLKCLPTDTPLMQGSEKISISTGRVRMHKISVLRH</sequence>
<gene>
    <name evidence="1" type="ORF">R3P38DRAFT_2590663</name>
</gene>
<reference evidence="1 2" key="1">
    <citation type="journal article" date="2024" name="J Genomics">
        <title>Draft genome sequencing and assembly of Favolaschia claudopus CIRM-BRFM 2984 isolated from oak limbs.</title>
        <authorList>
            <person name="Navarro D."/>
            <person name="Drula E."/>
            <person name="Chaduli D."/>
            <person name="Cazenave R."/>
            <person name="Ahrendt S."/>
            <person name="Wang J."/>
            <person name="Lipzen A."/>
            <person name="Daum C."/>
            <person name="Barry K."/>
            <person name="Grigoriev I.V."/>
            <person name="Favel A."/>
            <person name="Rosso M.N."/>
            <person name="Martin F."/>
        </authorList>
    </citation>
    <scope>NUCLEOTIDE SEQUENCE [LARGE SCALE GENOMIC DNA]</scope>
    <source>
        <strain evidence="1 2">CIRM-BRFM 2984</strain>
    </source>
</reference>
<evidence type="ECO:0008006" key="3">
    <source>
        <dbReference type="Google" id="ProtNLM"/>
    </source>
</evidence>